<evidence type="ECO:0008006" key="3">
    <source>
        <dbReference type="Google" id="ProtNLM"/>
    </source>
</evidence>
<evidence type="ECO:0000313" key="1">
    <source>
        <dbReference type="EMBL" id="KAF2829906.1"/>
    </source>
</evidence>
<organism evidence="1 2">
    <name type="scientific">Ophiobolus disseminans</name>
    <dbReference type="NCBI Taxonomy" id="1469910"/>
    <lineage>
        <taxon>Eukaryota</taxon>
        <taxon>Fungi</taxon>
        <taxon>Dikarya</taxon>
        <taxon>Ascomycota</taxon>
        <taxon>Pezizomycotina</taxon>
        <taxon>Dothideomycetes</taxon>
        <taxon>Pleosporomycetidae</taxon>
        <taxon>Pleosporales</taxon>
        <taxon>Pleosporineae</taxon>
        <taxon>Phaeosphaeriaceae</taxon>
        <taxon>Ophiobolus</taxon>
    </lineage>
</organism>
<name>A0A6A7A9M2_9PLEO</name>
<dbReference type="OrthoDB" id="3789169at2759"/>
<dbReference type="AlphaFoldDB" id="A0A6A7A9M2"/>
<keyword evidence="2" id="KW-1185">Reference proteome</keyword>
<proteinExistence type="predicted"/>
<accession>A0A6A7A9M2</accession>
<reference evidence="1" key="1">
    <citation type="journal article" date="2020" name="Stud. Mycol.">
        <title>101 Dothideomycetes genomes: a test case for predicting lifestyles and emergence of pathogens.</title>
        <authorList>
            <person name="Haridas S."/>
            <person name="Albert R."/>
            <person name="Binder M."/>
            <person name="Bloem J."/>
            <person name="Labutti K."/>
            <person name="Salamov A."/>
            <person name="Andreopoulos B."/>
            <person name="Baker S."/>
            <person name="Barry K."/>
            <person name="Bills G."/>
            <person name="Bluhm B."/>
            <person name="Cannon C."/>
            <person name="Castanera R."/>
            <person name="Culley D."/>
            <person name="Daum C."/>
            <person name="Ezra D."/>
            <person name="Gonzalez J."/>
            <person name="Henrissat B."/>
            <person name="Kuo A."/>
            <person name="Liang C."/>
            <person name="Lipzen A."/>
            <person name="Lutzoni F."/>
            <person name="Magnuson J."/>
            <person name="Mondo S."/>
            <person name="Nolan M."/>
            <person name="Ohm R."/>
            <person name="Pangilinan J."/>
            <person name="Park H.-J."/>
            <person name="Ramirez L."/>
            <person name="Alfaro M."/>
            <person name="Sun H."/>
            <person name="Tritt A."/>
            <person name="Yoshinaga Y."/>
            <person name="Zwiers L.-H."/>
            <person name="Turgeon B."/>
            <person name="Goodwin S."/>
            <person name="Spatafora J."/>
            <person name="Crous P."/>
            <person name="Grigoriev I."/>
        </authorList>
    </citation>
    <scope>NUCLEOTIDE SEQUENCE</scope>
    <source>
        <strain evidence="1">CBS 113818</strain>
    </source>
</reference>
<protein>
    <recommendedName>
        <fullName evidence="3">F-box domain-containing protein</fullName>
    </recommendedName>
</protein>
<sequence>MPTELLVEIFGYLHPDTGLDSRASASTLNALTQTCRLLHPIATQTLYERYHPLFHAPCQKYMWRLASDPLVRSCIKHIKVESGELDDVDEWRPASEIRANFEQLGALQQYEFANDTLEKELTLLVLQAPNLESYIHHTLEECIDPVVTKVTPSWLRPFLDIGRQVHQGILPIQKYRNLHTVKINTQLMFDTELAYLFALPSLRRLRIILASCKGQDEAALRWPIAIAGTSGVHTLQLDEISLPADVVAQMIMCCRKLVVFECFGVSNEFEDPSSWCQKVVSALEYHGGSLTRLCLDPQPRAFMKNTGEDYKRVDGFHLLTALESLWTPFHILMGRPVGATDQLHILVTIAFVKQPIDERDAFAMIATKPLTPKLQAIHDLAGQMCLQIYRSPHGDDRPI</sequence>
<dbReference type="EMBL" id="MU006220">
    <property type="protein sequence ID" value="KAF2829906.1"/>
    <property type="molecule type" value="Genomic_DNA"/>
</dbReference>
<evidence type="ECO:0000313" key="2">
    <source>
        <dbReference type="Proteomes" id="UP000799424"/>
    </source>
</evidence>
<gene>
    <name evidence="1" type="ORF">CC86DRAFT_464400</name>
</gene>
<dbReference type="Proteomes" id="UP000799424">
    <property type="component" value="Unassembled WGS sequence"/>
</dbReference>